<dbReference type="EMBL" id="CP029149">
    <property type="protein sequence ID" value="QHN65001.1"/>
    <property type="molecule type" value="Genomic_DNA"/>
</dbReference>
<dbReference type="RefSeq" id="WP_120488383.1">
    <property type="nucleotide sequence ID" value="NZ_CP029149.1"/>
</dbReference>
<gene>
    <name evidence="1" type="ORF">DBX24_03360</name>
</gene>
<dbReference type="OrthoDB" id="8910160at2"/>
<organism evidence="1 2">
    <name type="scientific">Bergeyella cardium</name>
    <dbReference type="NCBI Taxonomy" id="1585976"/>
    <lineage>
        <taxon>Bacteria</taxon>
        <taxon>Pseudomonadati</taxon>
        <taxon>Bacteroidota</taxon>
        <taxon>Flavobacteriia</taxon>
        <taxon>Flavobacteriales</taxon>
        <taxon>Weeksellaceae</taxon>
        <taxon>Bergeyella</taxon>
    </lineage>
</organism>
<keyword evidence="2" id="KW-1185">Reference proteome</keyword>
<dbReference type="AlphaFoldDB" id="A0A6P1QVZ2"/>
<reference evidence="1 2" key="1">
    <citation type="submission" date="2018-04" db="EMBL/GenBank/DDBJ databases">
        <title>Characteristic and Complete Genome Sequencing of A Novel Member of Infective Endocarditis Causative Bacteria: Bergeyella cardium QL-PH.</title>
        <authorList>
            <person name="Pan H."/>
            <person name="Sun E."/>
            <person name="Zhang Y."/>
        </authorList>
    </citation>
    <scope>NUCLEOTIDE SEQUENCE [LARGE SCALE GENOMIC DNA]</scope>
    <source>
        <strain evidence="1 2">HPQL</strain>
    </source>
</reference>
<name>A0A6P1QVZ2_9FLAO</name>
<dbReference type="KEGG" id="bcad:DBX24_03360"/>
<dbReference type="NCBIfam" id="NF033831">
    <property type="entry name" value="sce7725_fam"/>
    <property type="match status" value="1"/>
</dbReference>
<evidence type="ECO:0000313" key="2">
    <source>
        <dbReference type="Proteomes" id="UP000464318"/>
    </source>
</evidence>
<sequence>MYLPYIRGKKFELIGIRNLITGKVLNSNKVSPIIEPVKNSSTLGVTLRELIENNINFTVVVNPQVGQFTDTDTIFNTIKEFMSGGKNYQIGIIFNNKNKQGHHELIALLQKYKDYIPELTIIHNAILDGISDILALYEEHFKVRYNVINLSATSKRYHQNFKENTRVELNDYFNAQPRNSDYLQIDESDFSEEYRYYKEDGFIGFSDYLSIGEEYSEAGFLPYAVAIHLSYEDKNKKKIKIKHFVSDSNDDPSDIAGKFAEALKKLIDWCKKTKYESIAIPIFKEYYETKHFPGLGTLKKLSLMNHIDLVLKLI</sequence>
<protein>
    <submittedName>
        <fullName evidence="1">Sce7725 family protein</fullName>
    </submittedName>
</protein>
<dbReference type="Proteomes" id="UP000464318">
    <property type="component" value="Chromosome"/>
</dbReference>
<dbReference type="InterPro" id="IPR047727">
    <property type="entry name" value="Sce7725-like"/>
</dbReference>
<evidence type="ECO:0000313" key="1">
    <source>
        <dbReference type="EMBL" id="QHN65001.1"/>
    </source>
</evidence>
<proteinExistence type="predicted"/>
<accession>A0A6P1QVZ2</accession>